<keyword evidence="2" id="KW-0472">Membrane</keyword>
<feature type="domain" description="SMODS and SLOG-associating 2TM effector" evidence="4">
    <location>
        <begin position="513"/>
        <end position="633"/>
    </location>
</feature>
<keyword evidence="6" id="KW-1185">Reference proteome</keyword>
<dbReference type="Pfam" id="PF18171">
    <property type="entry name" value="LSDAT_prok"/>
    <property type="match status" value="1"/>
</dbReference>
<evidence type="ECO:0000259" key="3">
    <source>
        <dbReference type="Pfam" id="PF18171"/>
    </source>
</evidence>
<evidence type="ECO:0000313" key="6">
    <source>
        <dbReference type="Proteomes" id="UP000242427"/>
    </source>
</evidence>
<feature type="compositionally biased region" description="Gly residues" evidence="1">
    <location>
        <begin position="36"/>
        <end position="45"/>
    </location>
</feature>
<evidence type="ECO:0000256" key="2">
    <source>
        <dbReference type="SAM" id="Phobius"/>
    </source>
</evidence>
<dbReference type="InterPro" id="IPR025325">
    <property type="entry name" value="DUF4231"/>
</dbReference>
<feature type="compositionally biased region" description="Basic and acidic residues" evidence="1">
    <location>
        <begin position="1"/>
        <end position="11"/>
    </location>
</feature>
<dbReference type="OrthoDB" id="582259at2"/>
<proteinExistence type="predicted"/>
<feature type="compositionally biased region" description="Pro residues" evidence="1">
    <location>
        <begin position="83"/>
        <end position="94"/>
    </location>
</feature>
<reference evidence="5 6" key="1">
    <citation type="submission" date="2018-03" db="EMBL/GenBank/DDBJ databases">
        <title>Chitinolytic properties of Streptosporangium nondiastaticum TBG75A20.</title>
        <authorList>
            <person name="Gayathri V."/>
            <person name="Shiburaj S."/>
        </authorList>
    </citation>
    <scope>NUCLEOTIDE SEQUENCE [LARGE SCALE GENOMIC DNA]</scope>
    <source>
        <strain evidence="5 6">TBG75A20</strain>
    </source>
</reference>
<feature type="transmembrane region" description="Helical" evidence="2">
    <location>
        <begin position="394"/>
        <end position="412"/>
    </location>
</feature>
<dbReference type="Pfam" id="PF18181">
    <property type="entry name" value="SLATT_1"/>
    <property type="match status" value="1"/>
</dbReference>
<dbReference type="AlphaFoldDB" id="A0A9X7JV20"/>
<accession>A0A9X7JV20</accession>
<protein>
    <recommendedName>
        <fullName evidence="7">SMODS and SLOG-associating 2TM effector domain-containing protein</fullName>
    </recommendedName>
</protein>
<feature type="region of interest" description="Disordered" evidence="1">
    <location>
        <begin position="73"/>
        <end position="115"/>
    </location>
</feature>
<keyword evidence="2" id="KW-1133">Transmembrane helix</keyword>
<keyword evidence="2" id="KW-0812">Transmembrane</keyword>
<feature type="region of interest" description="Disordered" evidence="1">
    <location>
        <begin position="1"/>
        <end position="46"/>
    </location>
</feature>
<evidence type="ECO:0000256" key="1">
    <source>
        <dbReference type="SAM" id="MobiDB-lite"/>
    </source>
</evidence>
<dbReference type="InterPro" id="IPR041482">
    <property type="entry name" value="LSDAT_prok"/>
</dbReference>
<dbReference type="Proteomes" id="UP000242427">
    <property type="component" value="Unassembled WGS sequence"/>
</dbReference>
<gene>
    <name evidence="5" type="ORF">B7P34_02085</name>
</gene>
<evidence type="ECO:0008006" key="7">
    <source>
        <dbReference type="Google" id="ProtNLM"/>
    </source>
</evidence>
<sequence>MTFGSGDERARGQPAETAEGWTRTVPFSERTVFRPGAGGGRGAAGRAGALDAALSRLGLCPPAERRPVLVVSGGADEIGPGPGDQPPGDQPGPGPGDQAGLRDGAGPAGSAGQRVPRQAATVLGAAVAAARELSGAILIDDGGGSVAAAASAADDAGGTGSPPTVLSVVSRHRAVGRGTPGDEEQEHTRVIEVDVAEGDTAAAWKPAVAATLAEGAPVVTVLAGGAAAARAEVLSAVRCGIPVFVLAWSGGLARQLGERRQRLHRPGRARLPHRSRRDGGSSLPTADRKAEEGTRGGPEAAAQSQSESEEVHEIVRHGDLRVLSERDAGALSRRLTWELQDEPVLKAAWQTFATYDRLATRLRRAFQRLQAVILGLGVFATLLALIDAEIGGRKLHWVVVAVPVAVSVLIAWSSRHARGPRWIALRAAAEDVKSEIYRHRALEGAAAPAEGSGRMAAERRRRMLKWLGDIEGRLVRTNAATAPLTPYDGPLPPPMAGSGCADDGLSPLTAAQYVGIRLGDQIAYYHSRVRHLHRLRSALEALAICAGAAGTLLAAVQVDPWIGLTTGVSTAALAALGYVQADANIMAYNRTAGDLEVLRQSWEARAAEEQEASSVVALVMKTEAVLRRERARWVHQMSEVLQELKDRQDLEPKKRPAPHDGSEGAP</sequence>
<feature type="transmembrane region" description="Helical" evidence="2">
    <location>
        <begin position="561"/>
        <end position="581"/>
    </location>
</feature>
<comment type="caution">
    <text evidence="5">The sequence shown here is derived from an EMBL/GenBank/DDBJ whole genome shotgun (WGS) entry which is preliminary data.</text>
</comment>
<feature type="transmembrane region" description="Helical" evidence="2">
    <location>
        <begin position="537"/>
        <end position="555"/>
    </location>
</feature>
<dbReference type="RefSeq" id="WP_106674023.1">
    <property type="nucleotide sequence ID" value="NZ_PXWG01000002.1"/>
</dbReference>
<evidence type="ECO:0000259" key="4">
    <source>
        <dbReference type="Pfam" id="PF18181"/>
    </source>
</evidence>
<feature type="transmembrane region" description="Helical" evidence="2">
    <location>
        <begin position="371"/>
        <end position="388"/>
    </location>
</feature>
<feature type="region of interest" description="Disordered" evidence="1">
    <location>
        <begin position="259"/>
        <end position="310"/>
    </location>
</feature>
<dbReference type="EMBL" id="PXWG01000002">
    <property type="protein sequence ID" value="PSJ30372.1"/>
    <property type="molecule type" value="Genomic_DNA"/>
</dbReference>
<feature type="domain" description="LSDAT prokaryote" evidence="3">
    <location>
        <begin position="121"/>
        <end position="259"/>
    </location>
</feature>
<name>A0A9X7JV20_9ACTN</name>
<dbReference type="InterPro" id="IPR040884">
    <property type="entry name" value="SLATT_1"/>
</dbReference>
<evidence type="ECO:0000313" key="5">
    <source>
        <dbReference type="EMBL" id="PSJ30372.1"/>
    </source>
</evidence>
<dbReference type="NCBIfam" id="NF033634">
    <property type="entry name" value="SLATT_1"/>
    <property type="match status" value="2"/>
</dbReference>
<feature type="compositionally biased region" description="Basic residues" evidence="1">
    <location>
        <begin position="261"/>
        <end position="276"/>
    </location>
</feature>
<organism evidence="5 6">
    <name type="scientific">Streptosporangium nondiastaticum</name>
    <dbReference type="NCBI Taxonomy" id="35764"/>
    <lineage>
        <taxon>Bacteria</taxon>
        <taxon>Bacillati</taxon>
        <taxon>Actinomycetota</taxon>
        <taxon>Actinomycetes</taxon>
        <taxon>Streptosporangiales</taxon>
        <taxon>Streptosporangiaceae</taxon>
        <taxon>Streptosporangium</taxon>
    </lineage>
</organism>
<feature type="region of interest" description="Disordered" evidence="1">
    <location>
        <begin position="644"/>
        <end position="666"/>
    </location>
</feature>
<dbReference type="Pfam" id="PF14015">
    <property type="entry name" value="DUF4231"/>
    <property type="match status" value="1"/>
</dbReference>